<dbReference type="CDD" id="cd00118">
    <property type="entry name" value="LysM"/>
    <property type="match status" value="3"/>
</dbReference>
<evidence type="ECO:0000256" key="2">
    <source>
        <dbReference type="ARBA" id="ARBA00023295"/>
    </source>
</evidence>
<dbReference type="RefSeq" id="WP_390297940.1">
    <property type="nucleotide sequence ID" value="NZ_JBHSFU010000009.1"/>
</dbReference>
<feature type="domain" description="LysM" evidence="3">
    <location>
        <begin position="98"/>
        <end position="142"/>
    </location>
</feature>
<dbReference type="InterPro" id="IPR036779">
    <property type="entry name" value="LysM_dom_sf"/>
</dbReference>
<dbReference type="InterPro" id="IPR017853">
    <property type="entry name" value="GH"/>
</dbReference>
<dbReference type="Proteomes" id="UP001595989">
    <property type="component" value="Unassembled WGS sequence"/>
</dbReference>
<comment type="caution">
    <text evidence="5">The sequence shown here is derived from an EMBL/GenBank/DDBJ whole genome shotgun (WGS) entry which is preliminary data.</text>
</comment>
<proteinExistence type="predicted"/>
<dbReference type="SMART" id="SM00257">
    <property type="entry name" value="LysM"/>
    <property type="match status" value="3"/>
</dbReference>
<dbReference type="InterPro" id="IPR029070">
    <property type="entry name" value="Chitinase_insertion_sf"/>
</dbReference>
<keyword evidence="2" id="KW-0326">Glycosidase</keyword>
<feature type="domain" description="GH18" evidence="4">
    <location>
        <begin position="150"/>
        <end position="470"/>
    </location>
</feature>
<dbReference type="Gene3D" id="3.10.50.10">
    <property type="match status" value="1"/>
</dbReference>
<dbReference type="Pfam" id="PF01476">
    <property type="entry name" value="LysM"/>
    <property type="match status" value="3"/>
</dbReference>
<dbReference type="InterPro" id="IPR011583">
    <property type="entry name" value="Chitinase_II/V-like_cat"/>
</dbReference>
<dbReference type="PROSITE" id="PS51910">
    <property type="entry name" value="GH18_2"/>
    <property type="match status" value="1"/>
</dbReference>
<sequence>MKIHVVQQGDTLWRIAQNYGSDINQIILLNQLDNPDALVIGQSLVIPETGREHVIQPGDTLWQLAQQYGVSVEELAAVNNITNPSLLFIGQLLQLPYFLYVVQPGDTVWAIAQRNGVAIDAIVQANQLTDPGRILPGQTLRIPVPEKPVTEVNAYITELGQEGRFEILSLGRYLTYVSPFTYSIQADGTLTELEEQPVLAAARATNTAPLMVITNFIESNFNSDLVATLLRNPDLQETMITNMLEILRAKNYAGVNFDFEYIYPEDRENYNAFLRRVVARLHPEGFVVSTALAPKDSADQPGLLYEAHDYAAHGEIVDFVVVMTYEWGWAGGEPLAIAPINEVREVLDYAVTAIPPEKILMGVPLYGRDWRIPWIEGTFARTVSPKEAVQLARRYGVPIQYNETYESPFFRYVDENGQEHEVWFEDARSVQAKYQTVKDYGLRGVSYWVLGIPFPENWAVLQDNFRIRKL</sequence>
<gene>
    <name evidence="5" type="ORF">ACFO3D_15245</name>
</gene>
<dbReference type="PROSITE" id="PS51782">
    <property type="entry name" value="LYSM"/>
    <property type="match status" value="3"/>
</dbReference>
<reference evidence="6" key="1">
    <citation type="journal article" date="2019" name="Int. J. Syst. Evol. Microbiol.">
        <title>The Global Catalogue of Microorganisms (GCM) 10K type strain sequencing project: providing services to taxonomists for standard genome sequencing and annotation.</title>
        <authorList>
            <consortium name="The Broad Institute Genomics Platform"/>
            <consortium name="The Broad Institute Genome Sequencing Center for Infectious Disease"/>
            <person name="Wu L."/>
            <person name="Ma J."/>
        </authorList>
    </citation>
    <scope>NUCLEOTIDE SEQUENCE [LARGE SCALE GENOMIC DNA]</scope>
    <source>
        <strain evidence="6">CGMCC 4.7426</strain>
    </source>
</reference>
<protein>
    <submittedName>
        <fullName evidence="5">LysM peptidoglycan-binding domain-containing protein</fullName>
    </submittedName>
</protein>
<dbReference type="Gene3D" id="3.10.350.10">
    <property type="entry name" value="LysM domain"/>
    <property type="match status" value="3"/>
</dbReference>
<organism evidence="5 6">
    <name type="scientific">Virgibacillus kekensis</name>
    <dbReference type="NCBI Taxonomy" id="202261"/>
    <lineage>
        <taxon>Bacteria</taxon>
        <taxon>Bacillati</taxon>
        <taxon>Bacillota</taxon>
        <taxon>Bacilli</taxon>
        <taxon>Bacillales</taxon>
        <taxon>Bacillaceae</taxon>
        <taxon>Virgibacillus</taxon>
    </lineage>
</organism>
<evidence type="ECO:0000259" key="3">
    <source>
        <dbReference type="PROSITE" id="PS51782"/>
    </source>
</evidence>
<evidence type="ECO:0000256" key="1">
    <source>
        <dbReference type="ARBA" id="ARBA00022801"/>
    </source>
</evidence>
<dbReference type="SMART" id="SM00636">
    <property type="entry name" value="Glyco_18"/>
    <property type="match status" value="1"/>
</dbReference>
<dbReference type="InterPro" id="IPR018392">
    <property type="entry name" value="LysM"/>
</dbReference>
<dbReference type="SUPFAM" id="SSF54106">
    <property type="entry name" value="LysM domain"/>
    <property type="match status" value="3"/>
</dbReference>
<dbReference type="InterPro" id="IPR041704">
    <property type="entry name" value="CFLE_GH18"/>
</dbReference>
<evidence type="ECO:0000313" key="5">
    <source>
        <dbReference type="EMBL" id="MFC4559554.1"/>
    </source>
</evidence>
<feature type="domain" description="LysM" evidence="3">
    <location>
        <begin position="2"/>
        <end position="46"/>
    </location>
</feature>
<evidence type="ECO:0000259" key="4">
    <source>
        <dbReference type="PROSITE" id="PS51910"/>
    </source>
</evidence>
<dbReference type="PANTHER" id="PTHR46066">
    <property type="entry name" value="CHITINASE DOMAIN-CONTAINING PROTEIN 1 FAMILY MEMBER"/>
    <property type="match status" value="1"/>
</dbReference>
<dbReference type="PANTHER" id="PTHR46066:SF2">
    <property type="entry name" value="CHITINASE DOMAIN-CONTAINING PROTEIN 1"/>
    <property type="match status" value="1"/>
</dbReference>
<dbReference type="InterPro" id="IPR001223">
    <property type="entry name" value="Glyco_hydro18_cat"/>
</dbReference>
<dbReference type="SUPFAM" id="SSF51445">
    <property type="entry name" value="(Trans)glycosidases"/>
    <property type="match status" value="1"/>
</dbReference>
<name>A0ABV9DMF9_9BACI</name>
<evidence type="ECO:0000313" key="6">
    <source>
        <dbReference type="Proteomes" id="UP001595989"/>
    </source>
</evidence>
<feature type="domain" description="LysM" evidence="3">
    <location>
        <begin position="51"/>
        <end position="95"/>
    </location>
</feature>
<keyword evidence="1" id="KW-0378">Hydrolase</keyword>
<dbReference type="CDD" id="cd02874">
    <property type="entry name" value="GH18_CFLE_spore_hydrolase"/>
    <property type="match status" value="1"/>
</dbReference>
<accession>A0ABV9DMF9</accession>
<dbReference type="Pfam" id="PF00704">
    <property type="entry name" value="Glyco_hydro_18"/>
    <property type="match status" value="1"/>
</dbReference>
<keyword evidence="6" id="KW-1185">Reference proteome</keyword>
<dbReference type="EMBL" id="JBHSFU010000009">
    <property type="protein sequence ID" value="MFC4559554.1"/>
    <property type="molecule type" value="Genomic_DNA"/>
</dbReference>
<dbReference type="Gene3D" id="3.20.20.80">
    <property type="entry name" value="Glycosidases"/>
    <property type="match status" value="1"/>
</dbReference>